<evidence type="ECO:0000256" key="3">
    <source>
        <dbReference type="ARBA" id="ARBA00022723"/>
    </source>
</evidence>
<proteinExistence type="inferred from homology"/>
<dbReference type="InterPro" id="IPR007197">
    <property type="entry name" value="rSAM"/>
</dbReference>
<dbReference type="GO" id="GO:0000287">
    <property type="term" value="F:magnesium ion binding"/>
    <property type="evidence" value="ECO:0007669"/>
    <property type="project" value="UniProtKB-UniRule"/>
</dbReference>
<feature type="binding site" evidence="8">
    <location>
        <position position="33"/>
    </location>
    <ligand>
        <name>[4Fe-4S] cluster</name>
        <dbReference type="ChEBI" id="CHEBI:49883"/>
        <note>4Fe-4S-S-AdoMet</note>
    </ligand>
</feature>
<feature type="binding site" evidence="8">
    <location>
        <position position="29"/>
    </location>
    <ligand>
        <name>[4Fe-4S] cluster</name>
        <dbReference type="ChEBI" id="CHEBI:49883"/>
        <note>4Fe-4S-S-AdoMet</note>
    </ligand>
</feature>
<feature type="binding site" evidence="8">
    <location>
        <position position="38"/>
    </location>
    <ligand>
        <name>Mg(2+)</name>
        <dbReference type="ChEBI" id="CHEBI:18420"/>
    </ligand>
</feature>
<protein>
    <recommendedName>
        <fullName evidence="8">7-carboxy-7-deazaguanine synthase</fullName>
        <shortName evidence="8">CDG synthase</shortName>
        <ecNumber evidence="8">4.3.99.3</ecNumber>
    </recommendedName>
    <alternativeName>
        <fullName evidence="8">Archaeosine biosynthesis protein QueE</fullName>
    </alternativeName>
</protein>
<dbReference type="PIRSF" id="PIRSF000370">
    <property type="entry name" value="QueE"/>
    <property type="match status" value="1"/>
</dbReference>
<comment type="subunit">
    <text evidence="8">Homodimer.</text>
</comment>
<feature type="domain" description="Radical SAM core" evidence="9">
    <location>
        <begin position="16"/>
        <end position="205"/>
    </location>
</feature>
<comment type="function">
    <text evidence="8">Catalyzes the complex heterocyclic radical-mediated conversion of 6-carboxy-5,6,7,8-tetrahydropterin (CPH4) to 7-carboxy-7-deazaguanine (CDG), a step common to the biosynthetic pathways of all 7-deazapurine-containing compounds.</text>
</comment>
<evidence type="ECO:0000259" key="9">
    <source>
        <dbReference type="PROSITE" id="PS51918"/>
    </source>
</evidence>
<accession>A0A1N5U0N1</accession>
<dbReference type="InterPro" id="IPR058240">
    <property type="entry name" value="rSAM_sf"/>
</dbReference>
<keyword evidence="3 8" id="KW-0479">Metal-binding</keyword>
<comment type="caution">
    <text evidence="8">Lacks conserved residue(s) required for the propagation of feature annotation.</text>
</comment>
<feature type="binding site" evidence="8">
    <location>
        <position position="25"/>
    </location>
    <ligand>
        <name>substrate</name>
    </ligand>
</feature>
<keyword evidence="6 8" id="KW-0411">Iron-sulfur</keyword>
<evidence type="ECO:0000313" key="10">
    <source>
        <dbReference type="EMBL" id="SIM54331.1"/>
    </source>
</evidence>
<evidence type="ECO:0000256" key="1">
    <source>
        <dbReference type="ARBA" id="ARBA00022485"/>
    </source>
</evidence>
<keyword evidence="7 8" id="KW-0456">Lyase</keyword>
<dbReference type="InterPro" id="IPR013785">
    <property type="entry name" value="Aldolase_TIM"/>
</dbReference>
<comment type="pathway">
    <text evidence="8">Purine metabolism; 7-cyano-7-deazaguanine biosynthesis.</text>
</comment>
<dbReference type="UniPathway" id="UPA00391"/>
<dbReference type="AlphaFoldDB" id="A0A1N5U0N1"/>
<feature type="binding site" evidence="8">
    <location>
        <position position="70"/>
    </location>
    <ligand>
        <name>S-adenosyl-L-methionine</name>
        <dbReference type="ChEBI" id="CHEBI:59789"/>
    </ligand>
</feature>
<comment type="catalytic activity">
    <reaction evidence="8">
        <text>6-carboxy-5,6,7,8-tetrahydropterin + H(+) = 7-carboxy-7-carbaguanine + NH4(+)</text>
        <dbReference type="Rhea" id="RHEA:27974"/>
        <dbReference type="ChEBI" id="CHEBI:15378"/>
        <dbReference type="ChEBI" id="CHEBI:28938"/>
        <dbReference type="ChEBI" id="CHEBI:61032"/>
        <dbReference type="ChEBI" id="CHEBI:61036"/>
        <dbReference type="EC" id="4.3.99.3"/>
    </reaction>
</comment>
<comment type="cofactor">
    <cofactor evidence="8">
        <name>Mg(2+)</name>
        <dbReference type="ChEBI" id="CHEBI:18420"/>
    </cofactor>
</comment>
<evidence type="ECO:0000256" key="6">
    <source>
        <dbReference type="ARBA" id="ARBA00023014"/>
    </source>
</evidence>
<evidence type="ECO:0000256" key="5">
    <source>
        <dbReference type="ARBA" id="ARBA00023004"/>
    </source>
</evidence>
<feature type="binding site" evidence="8">
    <location>
        <begin position="10"/>
        <end position="12"/>
    </location>
    <ligand>
        <name>substrate</name>
    </ligand>
</feature>
<comment type="cofactor">
    <cofactor evidence="8">
        <name>S-adenosyl-L-methionine</name>
        <dbReference type="ChEBI" id="CHEBI:59789"/>
    </cofactor>
    <text evidence="8">Binds 1 S-adenosyl-L-methionine per subunit.</text>
</comment>
<dbReference type="GO" id="GO:1904047">
    <property type="term" value="F:S-adenosyl-L-methionine binding"/>
    <property type="evidence" value="ECO:0007669"/>
    <property type="project" value="UniProtKB-UniRule"/>
</dbReference>
<evidence type="ECO:0000256" key="2">
    <source>
        <dbReference type="ARBA" id="ARBA00022691"/>
    </source>
</evidence>
<name>A0A1N5U0N1_9ARCH</name>
<keyword evidence="1 8" id="KW-0004">4Fe-4S</keyword>
<dbReference type="Proteomes" id="UP000195607">
    <property type="component" value="Chromosome I"/>
</dbReference>
<dbReference type="SFLD" id="SFLDS00029">
    <property type="entry name" value="Radical_SAM"/>
    <property type="match status" value="1"/>
</dbReference>
<feature type="binding site" evidence="8">
    <location>
        <begin position="35"/>
        <end position="37"/>
    </location>
    <ligand>
        <name>S-adenosyl-L-methionine</name>
        <dbReference type="ChEBI" id="CHEBI:59789"/>
    </ligand>
</feature>
<evidence type="ECO:0000256" key="8">
    <source>
        <dbReference type="HAMAP-Rule" id="MF_00917"/>
    </source>
</evidence>
<feature type="binding site" evidence="8">
    <location>
        <position position="36"/>
    </location>
    <ligand>
        <name>[4Fe-4S] cluster</name>
        <dbReference type="ChEBI" id="CHEBI:49883"/>
        <note>4Fe-4S-S-AdoMet</note>
    </ligand>
</feature>
<dbReference type="PROSITE" id="PS51918">
    <property type="entry name" value="RADICAL_SAM"/>
    <property type="match status" value="1"/>
</dbReference>
<sequence length="209" mass="23982">MLITEKFHSIQGEGTLTGVPMYFVRTNLCNLRCKWCDTTYSFTGGTEEPVRSLIEECSKVWEDWICLTGGEPLLQRDAKEFVSSLTGMGKKILIETGGSLDIEPFTKYDGTVIDMDVKTPSSGEERSLKKENLEKLREFDYIKMVIQNEIDFSFALEFLKNNLVKCEVILQPAWGTPPDWLVNRVIENRLNVRVMLQMHKIIYGEKRGV</sequence>
<gene>
    <name evidence="8" type="primary">queE</name>
    <name evidence="10" type="ORF">CSP5_0764</name>
</gene>
<keyword evidence="5 8" id="KW-0408">Iron</keyword>
<reference evidence="10 11" key="1">
    <citation type="submission" date="2016-04" db="EMBL/GenBank/DDBJ databases">
        <authorList>
            <person name="Evans L.H."/>
            <person name="Alamgir A."/>
            <person name="Owens N."/>
            <person name="Weber N.D."/>
            <person name="Virtaneva K."/>
            <person name="Barbian K."/>
            <person name="Babar A."/>
            <person name="Rosenke K."/>
        </authorList>
    </citation>
    <scope>NUCLEOTIDE SEQUENCE [LARGE SCALE GENOMIC DNA]</scope>
    <source>
        <strain evidence="11">S5(T) (JCM 30642 \VKM B-2941)</strain>
    </source>
</reference>
<evidence type="ECO:0000313" key="11">
    <source>
        <dbReference type="Proteomes" id="UP000195607"/>
    </source>
</evidence>
<comment type="similarity">
    <text evidence="8">Belongs to the radical SAM superfamily. 7-carboxy-7-deazaguanine synthase family.</text>
</comment>
<dbReference type="PANTHER" id="PTHR42836">
    <property type="entry name" value="7-CARBOXY-7-DEAZAGUANINE SYNTHASE"/>
    <property type="match status" value="1"/>
</dbReference>
<dbReference type="HAMAP" id="MF_00917">
    <property type="entry name" value="QueE"/>
    <property type="match status" value="1"/>
</dbReference>
<dbReference type="PANTHER" id="PTHR42836:SF1">
    <property type="entry name" value="7-CARBOXY-7-DEAZAGUANINE SYNTHASE"/>
    <property type="match status" value="1"/>
</dbReference>
<dbReference type="EMBL" id="LT671858">
    <property type="protein sequence ID" value="SIM54331.1"/>
    <property type="molecule type" value="Genomic_DNA"/>
</dbReference>
<organism evidence="10 11">
    <name type="scientific">Cuniculiplasma divulgatum</name>
    <dbReference type="NCBI Taxonomy" id="1673428"/>
    <lineage>
        <taxon>Archaea</taxon>
        <taxon>Methanobacteriati</taxon>
        <taxon>Thermoplasmatota</taxon>
        <taxon>Thermoplasmata</taxon>
        <taxon>Thermoplasmatales</taxon>
        <taxon>Cuniculiplasmataceae</taxon>
        <taxon>Cuniculiplasma</taxon>
    </lineage>
</organism>
<keyword evidence="2 8" id="KW-0949">S-adenosyl-L-methionine</keyword>
<dbReference type="SUPFAM" id="SSF102114">
    <property type="entry name" value="Radical SAM enzymes"/>
    <property type="match status" value="1"/>
</dbReference>
<feature type="binding site" evidence="8">
    <location>
        <position position="68"/>
    </location>
    <ligand>
        <name>substrate</name>
    </ligand>
</feature>
<evidence type="ECO:0000256" key="7">
    <source>
        <dbReference type="ARBA" id="ARBA00023239"/>
    </source>
</evidence>
<dbReference type="GO" id="GO:0016840">
    <property type="term" value="F:carbon-nitrogen lyase activity"/>
    <property type="evidence" value="ECO:0007669"/>
    <property type="project" value="UniProtKB-UniRule"/>
</dbReference>
<dbReference type="EC" id="4.3.99.3" evidence="8"/>
<keyword evidence="4 8" id="KW-0460">Magnesium</keyword>
<dbReference type="InterPro" id="IPR024924">
    <property type="entry name" value="7-CO-7-deazaguanine_synth-like"/>
</dbReference>
<dbReference type="CDD" id="cd01335">
    <property type="entry name" value="Radical_SAM"/>
    <property type="match status" value="1"/>
</dbReference>
<comment type="cofactor">
    <cofactor evidence="8">
        <name>[4Fe-4S] cluster</name>
        <dbReference type="ChEBI" id="CHEBI:49883"/>
    </cofactor>
    <text evidence="8">Binds 1 [4Fe-4S] cluster. The cluster is coordinated with 3 cysteines and an exchangeable S-adenosyl-L-methionine.</text>
</comment>
<dbReference type="GO" id="GO:0051539">
    <property type="term" value="F:4 iron, 4 sulfur cluster binding"/>
    <property type="evidence" value="ECO:0007669"/>
    <property type="project" value="UniProtKB-UniRule"/>
</dbReference>
<evidence type="ECO:0000256" key="4">
    <source>
        <dbReference type="ARBA" id="ARBA00022842"/>
    </source>
</evidence>
<dbReference type="Pfam" id="PF04055">
    <property type="entry name" value="Radical_SAM"/>
    <property type="match status" value="1"/>
</dbReference>
<dbReference type="Gene3D" id="3.20.20.70">
    <property type="entry name" value="Aldolase class I"/>
    <property type="match status" value="1"/>
</dbReference>